<dbReference type="EMBL" id="FNAK01000008">
    <property type="protein sequence ID" value="SDE60447.1"/>
    <property type="molecule type" value="Genomic_DNA"/>
</dbReference>
<dbReference type="Proteomes" id="UP000183685">
    <property type="component" value="Unassembled WGS sequence"/>
</dbReference>
<reference evidence="2 3" key="1">
    <citation type="submission" date="2016-10" db="EMBL/GenBank/DDBJ databases">
        <authorList>
            <person name="de Groot N.N."/>
        </authorList>
    </citation>
    <scope>NUCLEOTIDE SEQUENCE [LARGE SCALE GENOMIC DNA]</scope>
    <source>
        <strain evidence="2 3">CGMCC 1.9109</strain>
    </source>
</reference>
<organism evidence="2 3">
    <name type="scientific">Kordiimonas lacus</name>
    <dbReference type="NCBI Taxonomy" id="637679"/>
    <lineage>
        <taxon>Bacteria</taxon>
        <taxon>Pseudomonadati</taxon>
        <taxon>Pseudomonadota</taxon>
        <taxon>Alphaproteobacteria</taxon>
        <taxon>Kordiimonadales</taxon>
        <taxon>Kordiimonadaceae</taxon>
        <taxon>Kordiimonas</taxon>
    </lineage>
</organism>
<protein>
    <recommendedName>
        <fullName evidence="4">Porin</fullName>
    </recommendedName>
</protein>
<accession>A0A1G7E9X6</accession>
<evidence type="ECO:0000313" key="2">
    <source>
        <dbReference type="EMBL" id="SDE60447.1"/>
    </source>
</evidence>
<dbReference type="InterPro" id="IPR010727">
    <property type="entry name" value="DUF1302"/>
</dbReference>
<keyword evidence="3" id="KW-1185">Reference proteome</keyword>
<evidence type="ECO:0000256" key="1">
    <source>
        <dbReference type="SAM" id="SignalP"/>
    </source>
</evidence>
<dbReference type="RefSeq" id="WP_068301260.1">
    <property type="nucleotide sequence ID" value="NZ_FNAK01000008.1"/>
</dbReference>
<name>A0A1G7E9X6_9PROT</name>
<gene>
    <name evidence="2" type="ORF">SAMN04488071_3355</name>
</gene>
<keyword evidence="1" id="KW-0732">Signal</keyword>
<proteinExistence type="predicted"/>
<sequence length="440" mass="48301">MRLVPSIRTTIGALILATAPVSADMFENLEVSGIAETSLALGLSDGSLQKSTVTLTPEVHFDLSSRTRVTLIGRLRSDLKDTLEPGRPDGQARATLSDRWHIGSHLEAELREAYLDTEIGATFLRLGKQQIVWGQADGLKVLDVLNPQSFAEFILPDFEDSRIPLWAANAEIPVGDLTLQLIWIPDTTYDEIPEPGSAFAFTSPLIVPSAPPGVPVTFADADKPGNAFTDSDVAAKLSAFTGGWDLSLNYAYHYADRPVVRRIASAQGITIRQNYERSHLLGGTFSNVFGDITVRGEIGYATNKYFRTDDMTDQDGVVRANDFSYVLGADYAGFTDWFLSTQIFQSHLSKAPLGLVRSGTETRATFLARRSFMNEALLAEALLIQSLNDGDGLLQASLVYEWRSNIRLKAGADIFYGKRDGLFGQFRNKDRISVGMEVSF</sequence>
<dbReference type="AlphaFoldDB" id="A0A1G7E9X6"/>
<evidence type="ECO:0008006" key="4">
    <source>
        <dbReference type="Google" id="ProtNLM"/>
    </source>
</evidence>
<evidence type="ECO:0000313" key="3">
    <source>
        <dbReference type="Proteomes" id="UP000183685"/>
    </source>
</evidence>
<feature type="signal peptide" evidence="1">
    <location>
        <begin position="1"/>
        <end position="23"/>
    </location>
</feature>
<dbReference type="SUPFAM" id="SSF56935">
    <property type="entry name" value="Porins"/>
    <property type="match status" value="1"/>
</dbReference>
<dbReference type="STRING" id="637679.GCA_001550055_00134"/>
<feature type="chain" id="PRO_5010270630" description="Porin" evidence="1">
    <location>
        <begin position="24"/>
        <end position="440"/>
    </location>
</feature>
<dbReference type="Pfam" id="PF06980">
    <property type="entry name" value="DUF1302"/>
    <property type="match status" value="1"/>
</dbReference>
<dbReference type="OrthoDB" id="9763101at2"/>